<accession>A0A520S768</accession>
<dbReference type="InterPro" id="IPR034505">
    <property type="entry name" value="Coproporphyrinogen-III_oxidase"/>
</dbReference>
<keyword evidence="10" id="KW-0004">4Fe-4S</keyword>
<keyword evidence="9 10" id="KW-0143">Chaperone</keyword>
<dbReference type="EMBL" id="SHAH01000001">
    <property type="protein sequence ID" value="RZO78306.1"/>
    <property type="molecule type" value="Genomic_DNA"/>
</dbReference>
<dbReference type="SFLD" id="SFLDS00029">
    <property type="entry name" value="Radical_SAM"/>
    <property type="match status" value="1"/>
</dbReference>
<dbReference type="Proteomes" id="UP000320404">
    <property type="component" value="Unassembled WGS sequence"/>
</dbReference>
<keyword evidence="10" id="KW-0963">Cytoplasm</keyword>
<comment type="caution">
    <text evidence="12">The sequence shown here is derived from an EMBL/GenBank/DDBJ whole genome shotgun (WGS) entry which is preliminary data.</text>
</comment>
<name>A0A520S768_9GAMM</name>
<keyword evidence="7 10" id="KW-0408">Iron</keyword>
<reference evidence="12 13" key="1">
    <citation type="submission" date="2019-02" db="EMBL/GenBank/DDBJ databases">
        <title>Prokaryotic population dynamics and viral predation in marine succession experiment using metagenomics: the confinement effect.</title>
        <authorList>
            <person name="Haro-Moreno J.M."/>
            <person name="Rodriguez-Valera F."/>
            <person name="Lopez-Perez M."/>
        </authorList>
    </citation>
    <scope>NUCLEOTIDE SEQUENCE [LARGE SCALE GENOMIC DNA]</scope>
    <source>
        <strain evidence="12">MED-G158</strain>
    </source>
</reference>
<dbReference type="GO" id="GO:0004109">
    <property type="term" value="F:coproporphyrinogen oxidase activity"/>
    <property type="evidence" value="ECO:0007669"/>
    <property type="project" value="InterPro"/>
</dbReference>
<dbReference type="NCBIfam" id="TIGR00539">
    <property type="entry name" value="hemN_rel"/>
    <property type="match status" value="1"/>
</dbReference>
<dbReference type="Gene3D" id="3.20.20.70">
    <property type="entry name" value="Aldolase class I"/>
    <property type="match status" value="1"/>
</dbReference>
<evidence type="ECO:0000256" key="8">
    <source>
        <dbReference type="ARBA" id="ARBA00023014"/>
    </source>
</evidence>
<dbReference type="SFLD" id="SFLDF00288">
    <property type="entry name" value="HemN-like__clustered_with_nucl"/>
    <property type="match status" value="1"/>
</dbReference>
<dbReference type="PROSITE" id="PS51918">
    <property type="entry name" value="RADICAL_SAM"/>
    <property type="match status" value="1"/>
</dbReference>
<evidence type="ECO:0000313" key="13">
    <source>
        <dbReference type="Proteomes" id="UP000320404"/>
    </source>
</evidence>
<keyword evidence="8 10" id="KW-0411">Iron-sulfur</keyword>
<keyword evidence="4 10" id="KW-0349">Heme</keyword>
<dbReference type="InterPro" id="IPR058240">
    <property type="entry name" value="rSAM_sf"/>
</dbReference>
<evidence type="ECO:0000256" key="7">
    <source>
        <dbReference type="ARBA" id="ARBA00023004"/>
    </source>
</evidence>
<dbReference type="InterPro" id="IPR007197">
    <property type="entry name" value="rSAM"/>
</dbReference>
<comment type="subcellular location">
    <subcellularLocation>
        <location evidence="10">Cytoplasm</location>
    </subcellularLocation>
</comment>
<protein>
    <recommendedName>
        <fullName evidence="3 10">Heme chaperone HemW</fullName>
    </recommendedName>
</protein>
<dbReference type="GO" id="GO:0051539">
    <property type="term" value="F:4 iron, 4 sulfur cluster binding"/>
    <property type="evidence" value="ECO:0007669"/>
    <property type="project" value="UniProtKB-UniRule"/>
</dbReference>
<dbReference type="InterPro" id="IPR013785">
    <property type="entry name" value="Aldolase_TIM"/>
</dbReference>
<dbReference type="PANTHER" id="PTHR13932">
    <property type="entry name" value="COPROPORPHYRINIGEN III OXIDASE"/>
    <property type="match status" value="1"/>
</dbReference>
<dbReference type="GO" id="GO:0005737">
    <property type="term" value="C:cytoplasm"/>
    <property type="evidence" value="ECO:0007669"/>
    <property type="project" value="UniProtKB-SubCell"/>
</dbReference>
<sequence>MLEQPPLSLYMHVPWCIRKCPYCDFNSHAVKSDIPEQAYVDALCQDFELEAARLGQSSSGISSIFIGGGTPSLLSAAAYERLLSHIDAVFGLESAAEITLEANPGTAEAKRFLEYRAAGINRLSIGVQSFNEAHLKTLGRTHSGNDARRAIEYCTAAGFDNFNLDLMHGLPGQTEDEALDDIETALNFEPPHLSWYQLTIEPNTEFFSKPPALPAEGLLDTIHQRGQQLLESRGYGRYEVSAFCQPGRESRHNLNYWLFGDYLGIGAGAHGKLTQPDNNLILRTRKKKQPDHYLASELSRTAEATAVAPEDRALEFLLNGLRLVNGFSIQEFETRTGVTFSQIGKRVEYLASLELLNVNHGRVRATEHGYRVLNSLLEEFIE</sequence>
<dbReference type="GO" id="GO:0006779">
    <property type="term" value="P:porphyrin-containing compound biosynthetic process"/>
    <property type="evidence" value="ECO:0007669"/>
    <property type="project" value="InterPro"/>
</dbReference>
<dbReference type="AlphaFoldDB" id="A0A520S768"/>
<evidence type="ECO:0000256" key="1">
    <source>
        <dbReference type="ARBA" id="ARBA00001966"/>
    </source>
</evidence>
<proteinExistence type="inferred from homology"/>
<evidence type="ECO:0000256" key="5">
    <source>
        <dbReference type="ARBA" id="ARBA00022691"/>
    </source>
</evidence>
<dbReference type="GO" id="GO:0046872">
    <property type="term" value="F:metal ion binding"/>
    <property type="evidence" value="ECO:0007669"/>
    <property type="project" value="UniProtKB-UniRule"/>
</dbReference>
<dbReference type="SFLD" id="SFLDG01082">
    <property type="entry name" value="B12-binding_domain_containing"/>
    <property type="match status" value="1"/>
</dbReference>
<dbReference type="Pfam" id="PF04055">
    <property type="entry name" value="Radical_SAM"/>
    <property type="match status" value="1"/>
</dbReference>
<keyword evidence="5 10" id="KW-0949">S-adenosyl-L-methionine</keyword>
<dbReference type="SMART" id="SM00729">
    <property type="entry name" value="Elp3"/>
    <property type="match status" value="1"/>
</dbReference>
<comment type="cofactor">
    <cofactor evidence="1">
        <name>[4Fe-4S] cluster</name>
        <dbReference type="ChEBI" id="CHEBI:49883"/>
    </cofactor>
</comment>
<dbReference type="PANTHER" id="PTHR13932:SF5">
    <property type="entry name" value="RADICAL S-ADENOSYL METHIONINE DOMAIN-CONTAINING PROTEIN 1, MITOCHONDRIAL"/>
    <property type="match status" value="1"/>
</dbReference>
<evidence type="ECO:0000256" key="6">
    <source>
        <dbReference type="ARBA" id="ARBA00022723"/>
    </source>
</evidence>
<evidence type="ECO:0000256" key="3">
    <source>
        <dbReference type="ARBA" id="ARBA00017228"/>
    </source>
</evidence>
<keyword evidence="6 10" id="KW-0479">Metal-binding</keyword>
<evidence type="ECO:0000256" key="2">
    <source>
        <dbReference type="ARBA" id="ARBA00006100"/>
    </source>
</evidence>
<dbReference type="SFLD" id="SFLDF00562">
    <property type="entry name" value="HemN-like__clustered_with_heat"/>
    <property type="match status" value="1"/>
</dbReference>
<organism evidence="12 13">
    <name type="scientific">OM182 bacterium</name>
    <dbReference type="NCBI Taxonomy" id="2510334"/>
    <lineage>
        <taxon>Bacteria</taxon>
        <taxon>Pseudomonadati</taxon>
        <taxon>Pseudomonadota</taxon>
        <taxon>Gammaproteobacteria</taxon>
        <taxon>OMG group</taxon>
        <taxon>OM182 clade</taxon>
    </lineage>
</organism>
<dbReference type="Pfam" id="PF06969">
    <property type="entry name" value="HemN_C"/>
    <property type="match status" value="1"/>
</dbReference>
<dbReference type="CDD" id="cd01335">
    <property type="entry name" value="Radical_SAM"/>
    <property type="match status" value="1"/>
</dbReference>
<feature type="domain" description="Radical SAM core" evidence="11">
    <location>
        <begin position="1"/>
        <end position="237"/>
    </location>
</feature>
<dbReference type="InterPro" id="IPR004559">
    <property type="entry name" value="HemW-like"/>
</dbReference>
<dbReference type="InterPro" id="IPR010723">
    <property type="entry name" value="HemN_C"/>
</dbReference>
<comment type="function">
    <text evidence="10">Probably acts as a heme chaperone, transferring heme to an unknown acceptor. Binds one molecule of heme per monomer, possibly covalently. Binds 1 [4Fe-4S] cluster. The cluster is coordinated with 3 cysteines and an exchangeable S-adenosyl-L-methionine.</text>
</comment>
<evidence type="ECO:0000256" key="4">
    <source>
        <dbReference type="ARBA" id="ARBA00022617"/>
    </source>
</evidence>
<dbReference type="SUPFAM" id="SSF102114">
    <property type="entry name" value="Radical SAM enzymes"/>
    <property type="match status" value="1"/>
</dbReference>
<comment type="similarity">
    <text evidence="2">Belongs to the anaerobic coproporphyrinogen-III oxidase family. HemW subfamily.</text>
</comment>
<gene>
    <name evidence="12" type="primary">hemW</name>
    <name evidence="12" type="ORF">EVA69_00075</name>
</gene>
<dbReference type="InterPro" id="IPR006638">
    <property type="entry name" value="Elp3/MiaA/NifB-like_rSAM"/>
</dbReference>
<evidence type="ECO:0000313" key="12">
    <source>
        <dbReference type="EMBL" id="RZO78306.1"/>
    </source>
</evidence>
<evidence type="ECO:0000259" key="11">
    <source>
        <dbReference type="PROSITE" id="PS51918"/>
    </source>
</evidence>
<dbReference type="SFLD" id="SFLDG01065">
    <property type="entry name" value="anaerobic_coproporphyrinogen-I"/>
    <property type="match status" value="1"/>
</dbReference>
<evidence type="ECO:0000256" key="10">
    <source>
        <dbReference type="RuleBase" id="RU364116"/>
    </source>
</evidence>
<evidence type="ECO:0000256" key="9">
    <source>
        <dbReference type="ARBA" id="ARBA00023186"/>
    </source>
</evidence>